<keyword evidence="5" id="KW-1185">Reference proteome</keyword>
<evidence type="ECO:0000313" key="5">
    <source>
        <dbReference type="Proteomes" id="UP000184465"/>
    </source>
</evidence>
<dbReference type="InterPro" id="IPR049874">
    <property type="entry name" value="ROK_cs"/>
</dbReference>
<dbReference type="InterPro" id="IPR043129">
    <property type="entry name" value="ATPase_NBD"/>
</dbReference>
<dbReference type="SUPFAM" id="SSF46785">
    <property type="entry name" value="Winged helix' DNA-binding domain"/>
    <property type="match status" value="1"/>
</dbReference>
<dbReference type="PANTHER" id="PTHR18964">
    <property type="entry name" value="ROK (REPRESSOR, ORF, KINASE) FAMILY"/>
    <property type="match status" value="1"/>
</dbReference>
<evidence type="ECO:0000256" key="2">
    <source>
        <dbReference type="ARBA" id="ARBA00006479"/>
    </source>
</evidence>
<keyword evidence="4" id="KW-0418">Kinase</keyword>
<reference evidence="4 5" key="1">
    <citation type="submission" date="2016-11" db="EMBL/GenBank/DDBJ databases">
        <authorList>
            <person name="Jaros S."/>
            <person name="Januszkiewicz K."/>
            <person name="Wedrychowicz H."/>
        </authorList>
    </citation>
    <scope>NUCLEOTIDE SEQUENCE [LARGE SCALE GENOMIC DNA]</scope>
    <source>
        <strain evidence="4 5">DSM 15212</strain>
    </source>
</reference>
<name>A0A1M6NPG8_PARC5</name>
<comment type="function">
    <text evidence="1">Transcriptional repressor of xylose-utilizing enzymes.</text>
</comment>
<dbReference type="InterPro" id="IPR011991">
    <property type="entry name" value="ArsR-like_HTH"/>
</dbReference>
<dbReference type="PANTHER" id="PTHR18964:SF149">
    <property type="entry name" value="BIFUNCTIONAL UDP-N-ACETYLGLUCOSAMINE 2-EPIMERASE_N-ACETYLMANNOSAMINE KINASE"/>
    <property type="match status" value="1"/>
</dbReference>
<dbReference type="PROSITE" id="PS01125">
    <property type="entry name" value="ROK"/>
    <property type="match status" value="1"/>
</dbReference>
<dbReference type="Pfam" id="PF13412">
    <property type="entry name" value="HTH_24"/>
    <property type="match status" value="1"/>
</dbReference>
<dbReference type="CDD" id="cd00090">
    <property type="entry name" value="HTH_ARSR"/>
    <property type="match status" value="1"/>
</dbReference>
<dbReference type="AlphaFoldDB" id="A0A1M6NPG8"/>
<dbReference type="Pfam" id="PF00480">
    <property type="entry name" value="ROK"/>
    <property type="match status" value="1"/>
</dbReference>
<dbReference type="InterPro" id="IPR036390">
    <property type="entry name" value="WH_DNA-bd_sf"/>
</dbReference>
<evidence type="ECO:0000256" key="1">
    <source>
        <dbReference type="ARBA" id="ARBA00002486"/>
    </source>
</evidence>
<dbReference type="GO" id="GO:0042732">
    <property type="term" value="P:D-xylose metabolic process"/>
    <property type="evidence" value="ECO:0007669"/>
    <property type="project" value="UniProtKB-KW"/>
</dbReference>
<evidence type="ECO:0000313" key="4">
    <source>
        <dbReference type="EMBL" id="SHJ97462.1"/>
    </source>
</evidence>
<dbReference type="Proteomes" id="UP000184465">
    <property type="component" value="Unassembled WGS sequence"/>
</dbReference>
<dbReference type="SUPFAM" id="SSF53067">
    <property type="entry name" value="Actin-like ATPase domain"/>
    <property type="match status" value="1"/>
</dbReference>
<dbReference type="InterPro" id="IPR000600">
    <property type="entry name" value="ROK"/>
</dbReference>
<dbReference type="EMBL" id="FRAG01000018">
    <property type="protein sequence ID" value="SHJ97462.1"/>
    <property type="molecule type" value="Genomic_DNA"/>
</dbReference>
<keyword evidence="3" id="KW-0859">Xylose metabolism</keyword>
<keyword evidence="3" id="KW-0119">Carbohydrate metabolism</keyword>
<proteinExistence type="inferred from homology"/>
<keyword evidence="4" id="KW-0808">Transferase</keyword>
<dbReference type="Gene3D" id="3.30.420.40">
    <property type="match status" value="2"/>
</dbReference>
<sequence length="399" mass="43539">MNINKADKKLIKKINTVSILKVIREKGPISRADISKIIGLNPATVSSNVSDLLNQKIIEEVGSGESSGGRKPILLELNTNEIFVIGVDMGIRKVTAGLINIDGKVINKVTLHFKMETDRKQVIKTMKNSIYEVVKGFDDKLDKIIGIGMGIHGPVDSEKGVSIYAPAFNWSNVNIANIFEDEFKVPVIIDNDCRAMALGEKWFGKAKTSKNFVLLNIGTGIGAGIYLNGDLYRGSNFGAGEIGHVSITHNKIKCQCGKYGCFEAVASGVGIVRRFVEKIEEGKKTSILNKMSIKDITSEKIYEEALQGDKLSIQILNETGRYIGDGLSIIINILNPEMILMAGGVARASEFIFGEIKETIEKKSINNNLKSLYIGETDLKENAGIVGAATLIIRDIFTV</sequence>
<dbReference type="STRING" id="1121301.SAMN02745912_01801"/>
<gene>
    <name evidence="4" type="ORF">SAMN02745912_01801</name>
</gene>
<dbReference type="InterPro" id="IPR036388">
    <property type="entry name" value="WH-like_DNA-bd_sf"/>
</dbReference>
<dbReference type="Gene3D" id="1.10.10.10">
    <property type="entry name" value="Winged helix-like DNA-binding domain superfamily/Winged helix DNA-binding domain"/>
    <property type="match status" value="1"/>
</dbReference>
<evidence type="ECO:0000256" key="3">
    <source>
        <dbReference type="ARBA" id="ARBA00022629"/>
    </source>
</evidence>
<dbReference type="RefSeq" id="WP_073149089.1">
    <property type="nucleotide sequence ID" value="NZ_FRAG01000018.1"/>
</dbReference>
<accession>A0A1M6NPG8</accession>
<dbReference type="OrthoDB" id="9796533at2"/>
<comment type="similarity">
    <text evidence="2">Belongs to the ROK (NagC/XylR) family.</text>
</comment>
<organism evidence="4 5">
    <name type="scientific">Paramaledivibacter caminithermalis (strain DSM 15212 / CIP 107654 / DViRD3)</name>
    <name type="common">Clostridium caminithermale</name>
    <dbReference type="NCBI Taxonomy" id="1121301"/>
    <lineage>
        <taxon>Bacteria</taxon>
        <taxon>Bacillati</taxon>
        <taxon>Bacillota</taxon>
        <taxon>Clostridia</taxon>
        <taxon>Peptostreptococcales</taxon>
        <taxon>Caminicellaceae</taxon>
        <taxon>Paramaledivibacter</taxon>
    </lineage>
</organism>
<dbReference type="GO" id="GO:0016301">
    <property type="term" value="F:kinase activity"/>
    <property type="evidence" value="ECO:0007669"/>
    <property type="project" value="UniProtKB-KW"/>
</dbReference>
<protein>
    <submittedName>
        <fullName evidence="4">ROK family protein (Putative glucokinase)</fullName>
    </submittedName>
</protein>